<comment type="cofactor">
    <cofactor evidence="6">
        <name>Zn(2+)</name>
        <dbReference type="ChEBI" id="CHEBI:29105"/>
    </cofactor>
    <text evidence="6">Binds 1 zinc ion.</text>
</comment>
<evidence type="ECO:0000259" key="7">
    <source>
        <dbReference type="Pfam" id="PF01432"/>
    </source>
</evidence>
<accession>A0A423WP33</accession>
<dbReference type="Proteomes" id="UP000284375">
    <property type="component" value="Unassembled WGS sequence"/>
</dbReference>
<protein>
    <recommendedName>
        <fullName evidence="7">Peptidase M3A/M3B catalytic domain-containing protein</fullName>
    </recommendedName>
</protein>
<keyword evidence="3 6" id="KW-0378">Hydrolase</keyword>
<gene>
    <name evidence="8" type="ORF">VSDG_00438</name>
</gene>
<dbReference type="STRING" id="252740.A0A423WP33"/>
<keyword evidence="5 6" id="KW-0482">Metalloprotease</keyword>
<keyword evidence="2 6" id="KW-0479">Metal-binding</keyword>
<name>A0A423WP33_CYTCH</name>
<dbReference type="InterPro" id="IPR045090">
    <property type="entry name" value="Pept_M3A_M3B"/>
</dbReference>
<dbReference type="InterPro" id="IPR001567">
    <property type="entry name" value="Pept_M3A_M3B_dom"/>
</dbReference>
<keyword evidence="9" id="KW-1185">Reference proteome</keyword>
<evidence type="ECO:0000313" key="8">
    <source>
        <dbReference type="EMBL" id="ROW05238.1"/>
    </source>
</evidence>
<dbReference type="GO" id="GO:0005758">
    <property type="term" value="C:mitochondrial intermembrane space"/>
    <property type="evidence" value="ECO:0007669"/>
    <property type="project" value="TreeGrafter"/>
</dbReference>
<dbReference type="GO" id="GO:0006518">
    <property type="term" value="P:peptide metabolic process"/>
    <property type="evidence" value="ECO:0007669"/>
    <property type="project" value="TreeGrafter"/>
</dbReference>
<dbReference type="Gene3D" id="1.10.1370.40">
    <property type="match status" value="2"/>
</dbReference>
<dbReference type="AlphaFoldDB" id="A0A423WP33"/>
<dbReference type="GO" id="GO:0004222">
    <property type="term" value="F:metalloendopeptidase activity"/>
    <property type="evidence" value="ECO:0007669"/>
    <property type="project" value="InterPro"/>
</dbReference>
<dbReference type="PANTHER" id="PTHR11804">
    <property type="entry name" value="PROTEASE M3 THIMET OLIGOPEPTIDASE-RELATED"/>
    <property type="match status" value="1"/>
</dbReference>
<evidence type="ECO:0000313" key="9">
    <source>
        <dbReference type="Proteomes" id="UP000284375"/>
    </source>
</evidence>
<evidence type="ECO:0000256" key="5">
    <source>
        <dbReference type="ARBA" id="ARBA00023049"/>
    </source>
</evidence>
<dbReference type="PANTHER" id="PTHR11804:SF84">
    <property type="entry name" value="SACCHAROLYSIN"/>
    <property type="match status" value="1"/>
</dbReference>
<dbReference type="GO" id="GO:0046872">
    <property type="term" value="F:metal ion binding"/>
    <property type="evidence" value="ECO:0007669"/>
    <property type="project" value="UniProtKB-UniRule"/>
</dbReference>
<dbReference type="GO" id="GO:0006508">
    <property type="term" value="P:proteolysis"/>
    <property type="evidence" value="ECO:0007669"/>
    <property type="project" value="UniProtKB-KW"/>
</dbReference>
<evidence type="ECO:0000256" key="3">
    <source>
        <dbReference type="ARBA" id="ARBA00022801"/>
    </source>
</evidence>
<dbReference type="Pfam" id="PF01432">
    <property type="entry name" value="Peptidase_M3"/>
    <property type="match status" value="1"/>
</dbReference>
<comment type="caution">
    <text evidence="8">The sequence shown here is derived from an EMBL/GenBank/DDBJ whole genome shotgun (WGS) entry which is preliminary data.</text>
</comment>
<dbReference type="Gene3D" id="1.20.1050.40">
    <property type="entry name" value="Endopeptidase. Chain P, domain 1"/>
    <property type="match status" value="1"/>
</dbReference>
<evidence type="ECO:0000256" key="1">
    <source>
        <dbReference type="ARBA" id="ARBA00022670"/>
    </source>
</evidence>
<comment type="similarity">
    <text evidence="6">Belongs to the peptidase M3 family.</text>
</comment>
<proteinExistence type="inferred from homology"/>
<dbReference type="OrthoDB" id="534666at2759"/>
<dbReference type="InterPro" id="IPR024080">
    <property type="entry name" value="Neurolysin/TOP_N"/>
</dbReference>
<reference evidence="8 9" key="1">
    <citation type="submission" date="2015-09" db="EMBL/GenBank/DDBJ databases">
        <title>Host preference determinants of Valsa canker pathogens revealed by comparative genomics.</title>
        <authorList>
            <person name="Yin Z."/>
            <person name="Huang L."/>
        </authorList>
    </citation>
    <scope>NUCLEOTIDE SEQUENCE [LARGE SCALE GENOMIC DNA]</scope>
    <source>
        <strain evidence="8 9">YSFL</strain>
    </source>
</reference>
<evidence type="ECO:0000256" key="2">
    <source>
        <dbReference type="ARBA" id="ARBA00022723"/>
    </source>
</evidence>
<sequence length="505" mass="58480">MARVPPQPLPRMLAASEIVPAMERIIANRKAIREAVATTVTPETASFENVIRPWLEDEDRDAGQWQVIDMYRYAAPDQATRDAAEDATRLMSERGFDFVLREDLYLLVRGASDRNDAPDEESKKAVEGIWFTREELRGIAPSELESLKVGTEAHNLGKVFIDFSKRADRNLVLGYADNPETRKRLYISNENKLAENAPLFKDIVVLRDHNARLLGYKSHAEKRLQDRVAPSTQWIDEMLARLRAELLPRGKQELDLLMDNKEDHIDRHEDRAEEILPWDFNYYKRLVEEEQQIDQDKISEYFPLQTTLSAMLRLFAAFFQLQFEPIATPDLDGSTWHKDIEAWSVWDNRESHRGAFIGYLYSDILYREGKYKGNQNVNLQPVIVSEARWIKGASGNNFDVQLLTLDNYWLRIAQTPRGQDSVSRSELGHGIHDLLSRTKFTRFHAWRAPPDFAEALSTMLENWTWMSEELKEMSCHYTKLGPEYMDRWKAQNQGSPPPPEKIPDA</sequence>
<organism evidence="8 9">
    <name type="scientific">Cytospora chrysosperma</name>
    <name type="common">Cytospora canker fungus</name>
    <name type="synonym">Sphaeria chrysosperma</name>
    <dbReference type="NCBI Taxonomy" id="252740"/>
    <lineage>
        <taxon>Eukaryota</taxon>
        <taxon>Fungi</taxon>
        <taxon>Dikarya</taxon>
        <taxon>Ascomycota</taxon>
        <taxon>Pezizomycotina</taxon>
        <taxon>Sordariomycetes</taxon>
        <taxon>Sordariomycetidae</taxon>
        <taxon>Diaporthales</taxon>
        <taxon>Cytosporaceae</taxon>
        <taxon>Cytospora</taxon>
    </lineage>
</organism>
<dbReference type="SUPFAM" id="SSF55486">
    <property type="entry name" value="Metalloproteases ('zincins'), catalytic domain"/>
    <property type="match status" value="1"/>
</dbReference>
<evidence type="ECO:0000256" key="6">
    <source>
        <dbReference type="RuleBase" id="RU003435"/>
    </source>
</evidence>
<keyword evidence="1 6" id="KW-0645">Protease</keyword>
<keyword evidence="4 6" id="KW-0862">Zinc</keyword>
<feature type="domain" description="Peptidase M3A/M3B catalytic" evidence="7">
    <location>
        <begin position="173"/>
        <end position="480"/>
    </location>
</feature>
<dbReference type="EMBL" id="LJZO01000001">
    <property type="protein sequence ID" value="ROW05238.1"/>
    <property type="molecule type" value="Genomic_DNA"/>
</dbReference>
<evidence type="ECO:0000256" key="4">
    <source>
        <dbReference type="ARBA" id="ARBA00022833"/>
    </source>
</evidence>